<proteinExistence type="predicted"/>
<accession>A0ACB9BPE2</accession>
<dbReference type="EMBL" id="CM042014">
    <property type="protein sequence ID" value="KAI3723875.1"/>
    <property type="molecule type" value="Genomic_DNA"/>
</dbReference>
<evidence type="ECO:0000313" key="2">
    <source>
        <dbReference type="Proteomes" id="UP001055811"/>
    </source>
</evidence>
<reference evidence="2" key="1">
    <citation type="journal article" date="2022" name="Mol. Ecol. Resour.">
        <title>The genomes of chicory, endive, great burdock and yacon provide insights into Asteraceae palaeo-polyploidization history and plant inulin production.</title>
        <authorList>
            <person name="Fan W."/>
            <person name="Wang S."/>
            <person name="Wang H."/>
            <person name="Wang A."/>
            <person name="Jiang F."/>
            <person name="Liu H."/>
            <person name="Zhao H."/>
            <person name="Xu D."/>
            <person name="Zhang Y."/>
        </authorList>
    </citation>
    <scope>NUCLEOTIDE SEQUENCE [LARGE SCALE GENOMIC DNA]</scope>
    <source>
        <strain evidence="2">cv. Punajuju</strain>
    </source>
</reference>
<sequence>MVSLAFRGTWELIAFSTKSMPWENEDQLDLQFGQLAVVCTLSEKGIDSMLWFDFSAIGVSMFGAAIDVAGIDWSKSYNGVSFVCILMKHEYKKVHEQKSQDHCLHRS</sequence>
<reference evidence="1 2" key="2">
    <citation type="journal article" date="2022" name="Mol. Ecol. Resour.">
        <title>The genomes of chicory, endive, great burdock and yacon provide insights into Asteraceae paleo-polyploidization history and plant inulin production.</title>
        <authorList>
            <person name="Fan W."/>
            <person name="Wang S."/>
            <person name="Wang H."/>
            <person name="Wang A."/>
            <person name="Jiang F."/>
            <person name="Liu H."/>
            <person name="Zhao H."/>
            <person name="Xu D."/>
            <person name="Zhang Y."/>
        </authorList>
    </citation>
    <scope>NUCLEOTIDE SEQUENCE [LARGE SCALE GENOMIC DNA]</scope>
    <source>
        <strain evidence="2">cv. Punajuju</strain>
        <tissue evidence="1">Leaves</tissue>
    </source>
</reference>
<comment type="caution">
    <text evidence="1">The sequence shown here is derived from an EMBL/GenBank/DDBJ whole genome shotgun (WGS) entry which is preliminary data.</text>
</comment>
<dbReference type="Proteomes" id="UP001055811">
    <property type="component" value="Linkage Group LG06"/>
</dbReference>
<organism evidence="1 2">
    <name type="scientific">Cichorium intybus</name>
    <name type="common">Chicory</name>
    <dbReference type="NCBI Taxonomy" id="13427"/>
    <lineage>
        <taxon>Eukaryota</taxon>
        <taxon>Viridiplantae</taxon>
        <taxon>Streptophyta</taxon>
        <taxon>Embryophyta</taxon>
        <taxon>Tracheophyta</taxon>
        <taxon>Spermatophyta</taxon>
        <taxon>Magnoliopsida</taxon>
        <taxon>eudicotyledons</taxon>
        <taxon>Gunneridae</taxon>
        <taxon>Pentapetalae</taxon>
        <taxon>asterids</taxon>
        <taxon>campanulids</taxon>
        <taxon>Asterales</taxon>
        <taxon>Asteraceae</taxon>
        <taxon>Cichorioideae</taxon>
        <taxon>Cichorieae</taxon>
        <taxon>Cichoriinae</taxon>
        <taxon>Cichorium</taxon>
    </lineage>
</organism>
<name>A0ACB9BPE2_CICIN</name>
<protein>
    <submittedName>
        <fullName evidence="1">Uncharacterized protein</fullName>
    </submittedName>
</protein>
<keyword evidence="2" id="KW-1185">Reference proteome</keyword>
<gene>
    <name evidence="1" type="ORF">L2E82_35636</name>
</gene>
<evidence type="ECO:0000313" key="1">
    <source>
        <dbReference type="EMBL" id="KAI3723875.1"/>
    </source>
</evidence>